<dbReference type="AlphaFoldDB" id="E7RPA4"/>
<evidence type="ECO:0000256" key="1">
    <source>
        <dbReference type="SAM" id="SignalP"/>
    </source>
</evidence>
<name>E7RPA4_9BACT</name>
<dbReference type="PANTHER" id="PTHR47197">
    <property type="entry name" value="PROTEIN NIRF"/>
    <property type="match status" value="1"/>
</dbReference>
<dbReference type="HOGENOM" id="CLU_035696_1_1_10"/>
<dbReference type="Proteomes" id="UP000005580">
    <property type="component" value="Unassembled WGS sequence"/>
</dbReference>
<accession>E7RPA4</accession>
<comment type="caution">
    <text evidence="2">The sequence shown here is derived from an EMBL/GenBank/DDBJ whole genome shotgun (WGS) entry which is preliminary data.</text>
</comment>
<evidence type="ECO:0008006" key="4">
    <source>
        <dbReference type="Google" id="ProtNLM"/>
    </source>
</evidence>
<proteinExistence type="predicted"/>
<dbReference type="RefSeq" id="WP_004368230.1">
    <property type="nucleotide sequence ID" value="NZ_GL833116.1"/>
</dbReference>
<keyword evidence="3" id="KW-1185">Reference proteome</keyword>
<dbReference type="eggNOG" id="COG3391">
    <property type="taxonomic scope" value="Bacteria"/>
</dbReference>
<keyword evidence="1" id="KW-0732">Signal</keyword>
<dbReference type="InterPro" id="IPR015943">
    <property type="entry name" value="WD40/YVTN_repeat-like_dom_sf"/>
</dbReference>
<sequence length="350" mass="38271">MKQKLFKLALLFTAVLAFSACSNDDNSPIIEPPYYGYHYAYVVNNGNWNKNDGTVASLDSVNKTWTVNDLYKQANGSGIGDAQDLVLVDGKIFVTSTTSSKIEVLDKDGKLLSRVAMPNKSPRYIAQYGGNVYFTAYSGYVYKMNVNSYQLTDSVQVGDHPEALAVAAGKIYVAISGYGKGKSLAVVDIKTFKKTKEIETALNPYNQMIATADGSKVYFVACLDHSDHLLQCVDTKTDAVKTVEHASSIAQDKNVNSLVCIYAPYGKNGNVPAKKYFRFNMENNSTTEIKGLADVPNPGQVSVDWKTGNIYVVNNDYSGPCQLYVFDSTGKQLRKLTSGAGTMQVVFAKE</sequence>
<reference evidence="2" key="1">
    <citation type="submission" date="2011-01" db="EMBL/GenBank/DDBJ databases">
        <authorList>
            <person name="Muzny D."/>
            <person name="Qin X."/>
            <person name="Buhay C."/>
            <person name="Dugan-Rocha S."/>
            <person name="Ding Y."/>
            <person name="Chen G."/>
            <person name="Hawes A."/>
            <person name="Holder M."/>
            <person name="Jhangiani S."/>
            <person name="Johnson A."/>
            <person name="Khan Z."/>
            <person name="Li Z."/>
            <person name="Liu W."/>
            <person name="Liu X."/>
            <person name="Perez L."/>
            <person name="Shen H."/>
            <person name="Wang Q."/>
            <person name="Watt J."/>
            <person name="Xi L."/>
            <person name="Xin Y."/>
            <person name="Zhou J."/>
            <person name="Deng J."/>
            <person name="Jiang H."/>
            <person name="Liu Y."/>
            <person name="Qu J."/>
            <person name="Song X.-Z."/>
            <person name="Zhang L."/>
            <person name="Villasana D."/>
            <person name="Johnson A."/>
            <person name="Liu J."/>
            <person name="Liyanage D."/>
            <person name="Lorensuhewa L."/>
            <person name="Robinson T."/>
            <person name="Song A."/>
            <person name="Song B.-B."/>
            <person name="Dinh H."/>
            <person name="Thornton R."/>
            <person name="Coyle M."/>
            <person name="Francisco L."/>
            <person name="Jackson L."/>
            <person name="Javaid M."/>
            <person name="Korchina V."/>
            <person name="Kovar C."/>
            <person name="Mata R."/>
            <person name="Mathew T."/>
            <person name="Ngo R."/>
            <person name="Nguyen L."/>
            <person name="Nguyen N."/>
            <person name="Okwuonu G."/>
            <person name="Ongeri F."/>
            <person name="Pham C."/>
            <person name="Simmons D."/>
            <person name="Wilczek-Boney K."/>
            <person name="Hale W."/>
            <person name="Jakkamsetti A."/>
            <person name="Pham P."/>
            <person name="Ruth R."/>
            <person name="San Lucas F."/>
            <person name="Warren J."/>
            <person name="Zhang J."/>
            <person name="Zhao Z."/>
            <person name="Zhou C."/>
            <person name="Zhu D."/>
            <person name="Lee S."/>
            <person name="Bess C."/>
            <person name="Blankenburg K."/>
            <person name="Forbes L."/>
            <person name="Fu Q."/>
            <person name="Gubbala S."/>
            <person name="Hirani K."/>
            <person name="Jayaseelan J.C."/>
            <person name="Lara F."/>
            <person name="Munidasa M."/>
            <person name="Palculict T."/>
            <person name="Patil S."/>
            <person name="Pu L.-L."/>
            <person name="Saada N."/>
            <person name="Tang L."/>
            <person name="Weissenberger G."/>
            <person name="Zhu Y."/>
            <person name="Hemphill L."/>
            <person name="Shang Y."/>
            <person name="Youmans B."/>
            <person name="Ayvaz T."/>
            <person name="Ross M."/>
            <person name="Santibanez J."/>
            <person name="Aqrawi P."/>
            <person name="Gross S."/>
            <person name="Joshi V."/>
            <person name="Fowler G."/>
            <person name="Nazareth L."/>
            <person name="Reid J."/>
            <person name="Worley K."/>
            <person name="Petrosino J."/>
            <person name="Highlander S."/>
            <person name="Gibbs R."/>
        </authorList>
    </citation>
    <scope>NUCLEOTIDE SEQUENCE [LARGE SCALE GENOMIC DNA]</scope>
    <source>
        <strain evidence="2">ATCC 33269</strain>
    </source>
</reference>
<feature type="chain" id="PRO_5003223889" description="PQQ enzyme repeat protein" evidence="1">
    <location>
        <begin position="23"/>
        <end position="350"/>
    </location>
</feature>
<organism evidence="2 3">
    <name type="scientific">Hoylesella oralis ATCC 33269</name>
    <dbReference type="NCBI Taxonomy" id="873533"/>
    <lineage>
        <taxon>Bacteria</taxon>
        <taxon>Pseudomonadati</taxon>
        <taxon>Bacteroidota</taxon>
        <taxon>Bacteroidia</taxon>
        <taxon>Bacteroidales</taxon>
        <taxon>Prevotellaceae</taxon>
        <taxon>Hoylesella</taxon>
    </lineage>
</organism>
<dbReference type="InterPro" id="IPR011044">
    <property type="entry name" value="Quino_amine_DH_bsu"/>
</dbReference>
<dbReference type="PANTHER" id="PTHR47197:SF3">
    <property type="entry name" value="DIHYDRO-HEME D1 DEHYDROGENASE"/>
    <property type="match status" value="1"/>
</dbReference>
<dbReference type="EMBL" id="AEPE02000003">
    <property type="protein sequence ID" value="EFZ37547.1"/>
    <property type="molecule type" value="Genomic_DNA"/>
</dbReference>
<protein>
    <recommendedName>
        <fullName evidence="4">PQQ enzyme repeat protein</fullName>
    </recommendedName>
</protein>
<dbReference type="STRING" id="28134.SAMN05444288_1834"/>
<dbReference type="PROSITE" id="PS51257">
    <property type="entry name" value="PROKAR_LIPOPROTEIN"/>
    <property type="match status" value="1"/>
</dbReference>
<dbReference type="InterPro" id="IPR051200">
    <property type="entry name" value="Host-pathogen_enzymatic-act"/>
</dbReference>
<dbReference type="SUPFAM" id="SSF50969">
    <property type="entry name" value="YVTN repeat-like/Quinoprotein amine dehydrogenase"/>
    <property type="match status" value="1"/>
</dbReference>
<dbReference type="Gene3D" id="2.130.10.10">
    <property type="entry name" value="YVTN repeat-like/Quinoprotein amine dehydrogenase"/>
    <property type="match status" value="1"/>
</dbReference>
<gene>
    <name evidence="2" type="ORF">HMPREF0663_11005</name>
</gene>
<evidence type="ECO:0000313" key="3">
    <source>
        <dbReference type="Proteomes" id="UP000005580"/>
    </source>
</evidence>
<feature type="signal peptide" evidence="1">
    <location>
        <begin position="1"/>
        <end position="22"/>
    </location>
</feature>
<evidence type="ECO:0000313" key="2">
    <source>
        <dbReference type="EMBL" id="EFZ37547.1"/>
    </source>
</evidence>